<dbReference type="Pfam" id="PF02515">
    <property type="entry name" value="CoA_transf_3"/>
    <property type="match status" value="1"/>
</dbReference>
<evidence type="ECO:0000313" key="2">
    <source>
        <dbReference type="EMBL" id="KAF2187294.1"/>
    </source>
</evidence>
<dbReference type="Proteomes" id="UP000800200">
    <property type="component" value="Unassembled WGS sequence"/>
</dbReference>
<dbReference type="EMBL" id="ML994627">
    <property type="protein sequence ID" value="KAF2187294.1"/>
    <property type="molecule type" value="Genomic_DNA"/>
</dbReference>
<keyword evidence="2" id="KW-0808">Transferase</keyword>
<dbReference type="AlphaFoldDB" id="A0A6A6E642"/>
<sequence length="476" mass="52075">MDRQQFTPIDSVRYIWKGLRLPEEALDSLNLVDNSASFPSSFKVDHLAQATIALSALAAALFRSTRHKVPIPKVTVPVEHACVEFKSERLYVLNGTPAPSTWGTIGGLHKTCDGYVRMHDSFPNHRYNALSILGLNKDATRQDVARKMLEWKSIDLETEAFRKGAVIAALRSFNEWEALAQAKAIADFPILLNKIGNASPHLPVKSGSKDDKCLWGVRVVEMSRVIAAPVSGKTLAAHGAEVVWITSPNLPDLPDLDRDLARGKCTVQLDIKQPEDKAKLLELLRTADVFIQGFRPGSLAAQGLSTDELVKLNPNLIVASLSAYGPVGPWSGNRGFDSLVQTCSGINVADTERFGRGEPVRVLPCQAFDHGAGYLLATGIMAALYKRASERGAYEVKVSLAGVMKYLRSLGQYPEKTGFDRKDYAKPGDVEQYLETRITGFGELKAVKHAALIEGVPIGWDAMPRTLGSDEAVWLE</sequence>
<reference evidence="2" key="1">
    <citation type="journal article" date="2020" name="Stud. Mycol.">
        <title>101 Dothideomycetes genomes: a test case for predicting lifestyles and emergence of pathogens.</title>
        <authorList>
            <person name="Haridas S."/>
            <person name="Albert R."/>
            <person name="Binder M."/>
            <person name="Bloem J."/>
            <person name="Labutti K."/>
            <person name="Salamov A."/>
            <person name="Andreopoulos B."/>
            <person name="Baker S."/>
            <person name="Barry K."/>
            <person name="Bills G."/>
            <person name="Bluhm B."/>
            <person name="Cannon C."/>
            <person name="Castanera R."/>
            <person name="Culley D."/>
            <person name="Daum C."/>
            <person name="Ezra D."/>
            <person name="Gonzalez J."/>
            <person name="Henrissat B."/>
            <person name="Kuo A."/>
            <person name="Liang C."/>
            <person name="Lipzen A."/>
            <person name="Lutzoni F."/>
            <person name="Magnuson J."/>
            <person name="Mondo S."/>
            <person name="Nolan M."/>
            <person name="Ohm R."/>
            <person name="Pangilinan J."/>
            <person name="Park H.-J."/>
            <person name="Ramirez L."/>
            <person name="Alfaro M."/>
            <person name="Sun H."/>
            <person name="Tritt A."/>
            <person name="Yoshinaga Y."/>
            <person name="Zwiers L.-H."/>
            <person name="Turgeon B."/>
            <person name="Goodwin S."/>
            <person name="Spatafora J."/>
            <person name="Crous P."/>
            <person name="Grigoriev I."/>
        </authorList>
    </citation>
    <scope>NUCLEOTIDE SEQUENCE</scope>
    <source>
        <strain evidence="2">CBS 207.26</strain>
    </source>
</reference>
<name>A0A6A6E642_9PEZI</name>
<dbReference type="SUPFAM" id="SSF89796">
    <property type="entry name" value="CoA-transferase family III (CaiB/BaiF)"/>
    <property type="match status" value="2"/>
</dbReference>
<protein>
    <submittedName>
        <fullName evidence="2">CoA-transferase family III</fullName>
    </submittedName>
</protein>
<accession>A0A6A6E642</accession>
<dbReference type="InterPro" id="IPR023606">
    <property type="entry name" value="CoA-Trfase_III_dom_1_sf"/>
</dbReference>
<proteinExistence type="inferred from homology"/>
<gene>
    <name evidence="2" type="ORF">K469DRAFT_704982</name>
</gene>
<evidence type="ECO:0000313" key="3">
    <source>
        <dbReference type="Proteomes" id="UP000800200"/>
    </source>
</evidence>
<keyword evidence="3" id="KW-1185">Reference proteome</keyword>
<evidence type="ECO:0000256" key="1">
    <source>
        <dbReference type="ARBA" id="ARBA00008383"/>
    </source>
</evidence>
<dbReference type="InterPro" id="IPR003673">
    <property type="entry name" value="CoA-Trfase_fam_III"/>
</dbReference>
<dbReference type="PANTHER" id="PTHR48228">
    <property type="entry name" value="SUCCINYL-COA--D-CITRAMALATE COA-TRANSFERASE"/>
    <property type="match status" value="1"/>
</dbReference>
<dbReference type="InterPro" id="IPR050509">
    <property type="entry name" value="CoA-transferase_III"/>
</dbReference>
<organism evidence="2 3">
    <name type="scientific">Zopfia rhizophila CBS 207.26</name>
    <dbReference type="NCBI Taxonomy" id="1314779"/>
    <lineage>
        <taxon>Eukaryota</taxon>
        <taxon>Fungi</taxon>
        <taxon>Dikarya</taxon>
        <taxon>Ascomycota</taxon>
        <taxon>Pezizomycotina</taxon>
        <taxon>Dothideomycetes</taxon>
        <taxon>Dothideomycetes incertae sedis</taxon>
        <taxon>Zopfiaceae</taxon>
        <taxon>Zopfia</taxon>
    </lineage>
</organism>
<dbReference type="GO" id="GO:0016740">
    <property type="term" value="F:transferase activity"/>
    <property type="evidence" value="ECO:0007669"/>
    <property type="project" value="UniProtKB-KW"/>
</dbReference>
<dbReference type="PANTHER" id="PTHR48228:SF4">
    <property type="entry name" value="BLR3030 PROTEIN"/>
    <property type="match status" value="1"/>
</dbReference>
<comment type="similarity">
    <text evidence="1">Belongs to the CoA-transferase III family.</text>
</comment>
<dbReference type="Gene3D" id="3.40.50.10540">
    <property type="entry name" value="Crotonobetainyl-coa:carnitine coa-transferase, domain 1"/>
    <property type="match status" value="1"/>
</dbReference>
<dbReference type="OrthoDB" id="5863171at2759"/>